<accession>A0A9N7YS80</accession>
<keyword evidence="3" id="KW-1185">Reference proteome</keyword>
<dbReference type="AlphaFoldDB" id="A0A9N7YS80"/>
<feature type="compositionally biased region" description="Gly residues" evidence="1">
    <location>
        <begin position="17"/>
        <end position="31"/>
    </location>
</feature>
<dbReference type="Proteomes" id="UP001153269">
    <property type="component" value="Unassembled WGS sequence"/>
</dbReference>
<feature type="region of interest" description="Disordered" evidence="1">
    <location>
        <begin position="1"/>
        <end position="31"/>
    </location>
</feature>
<gene>
    <name evidence="2" type="ORF">PLEPLA_LOCUS24164</name>
</gene>
<comment type="caution">
    <text evidence="2">The sequence shown here is derived from an EMBL/GenBank/DDBJ whole genome shotgun (WGS) entry which is preliminary data.</text>
</comment>
<evidence type="ECO:0000313" key="3">
    <source>
        <dbReference type="Proteomes" id="UP001153269"/>
    </source>
</evidence>
<sequence length="110" mass="12358">MAESWLLRFYPPRPLRPGGGGGGGGGRGGGADLKNKSRSLFEFLLVYLFWLQSSSPFPSSYLHHPSGRMDGGGYSSQDTNGLIRRNICEISKRWRFSWLMVDSWELVMKT</sequence>
<organism evidence="2 3">
    <name type="scientific">Pleuronectes platessa</name>
    <name type="common">European plaice</name>
    <dbReference type="NCBI Taxonomy" id="8262"/>
    <lineage>
        <taxon>Eukaryota</taxon>
        <taxon>Metazoa</taxon>
        <taxon>Chordata</taxon>
        <taxon>Craniata</taxon>
        <taxon>Vertebrata</taxon>
        <taxon>Euteleostomi</taxon>
        <taxon>Actinopterygii</taxon>
        <taxon>Neopterygii</taxon>
        <taxon>Teleostei</taxon>
        <taxon>Neoteleostei</taxon>
        <taxon>Acanthomorphata</taxon>
        <taxon>Carangaria</taxon>
        <taxon>Pleuronectiformes</taxon>
        <taxon>Pleuronectoidei</taxon>
        <taxon>Pleuronectidae</taxon>
        <taxon>Pleuronectes</taxon>
    </lineage>
</organism>
<name>A0A9N7YS80_PLEPL</name>
<reference evidence="2" key="1">
    <citation type="submission" date="2020-03" db="EMBL/GenBank/DDBJ databases">
        <authorList>
            <person name="Weist P."/>
        </authorList>
    </citation>
    <scope>NUCLEOTIDE SEQUENCE</scope>
</reference>
<evidence type="ECO:0000256" key="1">
    <source>
        <dbReference type="SAM" id="MobiDB-lite"/>
    </source>
</evidence>
<dbReference type="EMBL" id="CADEAL010001857">
    <property type="protein sequence ID" value="CAB1436123.1"/>
    <property type="molecule type" value="Genomic_DNA"/>
</dbReference>
<proteinExistence type="predicted"/>
<protein>
    <submittedName>
        <fullName evidence="2">Uncharacterized protein</fullName>
    </submittedName>
</protein>
<evidence type="ECO:0000313" key="2">
    <source>
        <dbReference type="EMBL" id="CAB1436123.1"/>
    </source>
</evidence>